<keyword evidence="2" id="KW-1185">Reference proteome</keyword>
<dbReference type="InterPro" id="IPR014958">
    <property type="entry name" value="DGC"/>
</dbReference>
<dbReference type="RefSeq" id="WP_166880103.1">
    <property type="nucleotide sequence ID" value="NZ_WHJH01000033.1"/>
</dbReference>
<dbReference type="Proteomes" id="UP000609726">
    <property type="component" value="Unassembled WGS sequence"/>
</dbReference>
<evidence type="ECO:0000313" key="2">
    <source>
        <dbReference type="Proteomes" id="UP000609726"/>
    </source>
</evidence>
<dbReference type="Pfam" id="PF08859">
    <property type="entry name" value="DGC"/>
    <property type="match status" value="1"/>
</dbReference>
<name>A0ABX0NXN0_9BURK</name>
<reference evidence="1 2" key="1">
    <citation type="submission" date="2019-10" db="EMBL/GenBank/DDBJ databases">
        <title>Taxonomy of Antarctic Massilia spp.: description of Massilia rubra sp. nov., Massilia aquatica sp. nov., Massilia mucilaginosa sp. nov., Massilia frigida sp. nov. isolated from streams, lakes and regoliths.</title>
        <authorList>
            <person name="Holochova P."/>
            <person name="Sedlacek I."/>
            <person name="Kralova S."/>
            <person name="Maslanova I."/>
            <person name="Busse H.-J."/>
            <person name="Stankova E."/>
            <person name="Vrbovska V."/>
            <person name="Kovarovic V."/>
            <person name="Bartak M."/>
            <person name="Svec P."/>
            <person name="Pantucek R."/>
        </authorList>
    </citation>
    <scope>NUCLEOTIDE SEQUENCE [LARGE SCALE GENOMIC DNA]</scope>
    <source>
        <strain evidence="1 2">CCM 8733</strain>
    </source>
</reference>
<evidence type="ECO:0000313" key="1">
    <source>
        <dbReference type="EMBL" id="NHZ91675.1"/>
    </source>
</evidence>
<proteinExistence type="predicted"/>
<organism evidence="1 2">
    <name type="scientific">Massilia mucilaginosa</name>
    <dbReference type="NCBI Taxonomy" id="2609282"/>
    <lineage>
        <taxon>Bacteria</taxon>
        <taxon>Pseudomonadati</taxon>
        <taxon>Pseudomonadota</taxon>
        <taxon>Betaproteobacteria</taxon>
        <taxon>Burkholderiales</taxon>
        <taxon>Oxalobacteraceae</taxon>
        <taxon>Telluria group</taxon>
        <taxon>Massilia</taxon>
    </lineage>
</organism>
<sequence length="123" mass="12789">MGTDRAALPLVYSCSGCSSAAQMANYLALSLDRSGAAEMSCIAGVGGGVAPLVKLARSGRPVLAIDGCPLACARQCLARHGVVPDRHVLLSELGVRKKMHADFDKAQAEELAAQLRTDIGVLR</sequence>
<comment type="caution">
    <text evidence="1">The sequence shown here is derived from an EMBL/GenBank/DDBJ whole genome shotgun (WGS) entry which is preliminary data.</text>
</comment>
<accession>A0ABX0NXN0</accession>
<dbReference type="EMBL" id="WHJH01000033">
    <property type="protein sequence ID" value="NHZ91675.1"/>
    <property type="molecule type" value="Genomic_DNA"/>
</dbReference>
<dbReference type="PIRSF" id="PIRSF037181">
    <property type="entry name" value="DGC"/>
    <property type="match status" value="1"/>
</dbReference>
<protein>
    <submittedName>
        <fullName evidence="1">Zinc-binding protein</fullName>
    </submittedName>
</protein>
<gene>
    <name evidence="1" type="ORF">F2P45_22085</name>
</gene>